<proteinExistence type="predicted"/>
<protein>
    <submittedName>
        <fullName evidence="1">Uncharacterized protein</fullName>
    </submittedName>
</protein>
<keyword evidence="2" id="KW-1185">Reference proteome</keyword>
<dbReference type="HOGENOM" id="CLU_3170262_0_0_5"/>
<dbReference type="PATRIC" id="fig|864069.3.peg.6920"/>
<dbReference type="STRING" id="864069.MicloDRAFT_00064660"/>
<dbReference type="AlphaFoldDB" id="I4YP47"/>
<sequence>MRGFYFDRMPFQVWLSPRDIRWGRQRPQDPRAIMLNLYRAEKYSPRD</sequence>
<dbReference type="Proteomes" id="UP000003947">
    <property type="component" value="Unassembled WGS sequence"/>
</dbReference>
<reference evidence="1 2" key="1">
    <citation type="submission" date="2012-02" db="EMBL/GenBank/DDBJ databases">
        <title>Improved High-Quality Draft sequence of Microvirga sp. WSM3557.</title>
        <authorList>
            <consortium name="US DOE Joint Genome Institute"/>
            <person name="Lucas S."/>
            <person name="Han J."/>
            <person name="Lapidus A."/>
            <person name="Cheng J.-F."/>
            <person name="Goodwin L."/>
            <person name="Pitluck S."/>
            <person name="Peters L."/>
            <person name="Zhang X."/>
            <person name="Detter J.C."/>
            <person name="Han C."/>
            <person name="Tapia R."/>
            <person name="Land M."/>
            <person name="Hauser L."/>
            <person name="Kyrpides N."/>
            <person name="Ivanova N."/>
            <person name="Pagani I."/>
            <person name="Brau L."/>
            <person name="Yates R."/>
            <person name="O'Hara G."/>
            <person name="Rui T."/>
            <person name="Howieson J."/>
            <person name="Reeve W."/>
            <person name="Woyke T."/>
        </authorList>
    </citation>
    <scope>NUCLEOTIDE SEQUENCE [LARGE SCALE GENOMIC DNA]</scope>
    <source>
        <strain evidence="1 2">WSM3557</strain>
    </source>
</reference>
<gene>
    <name evidence="1" type="ORF">MicloDRAFT_00064660</name>
</gene>
<dbReference type="EMBL" id="JH660647">
    <property type="protein sequence ID" value="EIM25739.1"/>
    <property type="molecule type" value="Genomic_DNA"/>
</dbReference>
<organism evidence="1 2">
    <name type="scientific">Microvirga lotononidis</name>
    <dbReference type="NCBI Taxonomy" id="864069"/>
    <lineage>
        <taxon>Bacteria</taxon>
        <taxon>Pseudomonadati</taxon>
        <taxon>Pseudomonadota</taxon>
        <taxon>Alphaproteobacteria</taxon>
        <taxon>Hyphomicrobiales</taxon>
        <taxon>Methylobacteriaceae</taxon>
        <taxon>Microvirga</taxon>
    </lineage>
</organism>
<evidence type="ECO:0000313" key="1">
    <source>
        <dbReference type="EMBL" id="EIM25739.1"/>
    </source>
</evidence>
<name>I4YP47_9HYPH</name>
<evidence type="ECO:0000313" key="2">
    <source>
        <dbReference type="Proteomes" id="UP000003947"/>
    </source>
</evidence>
<accession>I4YP47</accession>